<dbReference type="AlphaFoldDB" id="A0A0T9M8S2"/>
<proteinExistence type="predicted"/>
<feature type="domain" description="HTH deoR-type" evidence="3">
    <location>
        <begin position="14"/>
        <end position="49"/>
    </location>
</feature>
<keyword evidence="1" id="KW-0805">Transcription regulation</keyword>
<evidence type="ECO:0000313" key="5">
    <source>
        <dbReference type="Proteomes" id="UP000038750"/>
    </source>
</evidence>
<evidence type="ECO:0000256" key="1">
    <source>
        <dbReference type="ARBA" id="ARBA00023015"/>
    </source>
</evidence>
<dbReference type="RefSeq" id="WP_073999934.1">
    <property type="nucleotide sequence ID" value="NZ_CPZJ01000008.1"/>
</dbReference>
<name>A0A0T9M8S2_YERIN</name>
<organism evidence="4 5">
    <name type="scientific">Yersinia intermedia</name>
    <dbReference type="NCBI Taxonomy" id="631"/>
    <lineage>
        <taxon>Bacteria</taxon>
        <taxon>Pseudomonadati</taxon>
        <taxon>Pseudomonadota</taxon>
        <taxon>Gammaproteobacteria</taxon>
        <taxon>Enterobacterales</taxon>
        <taxon>Yersiniaceae</taxon>
        <taxon>Yersinia</taxon>
    </lineage>
</organism>
<accession>A0A0T9M8S2</accession>
<dbReference type="InterPro" id="IPR001034">
    <property type="entry name" value="DeoR_HTH"/>
</dbReference>
<evidence type="ECO:0000259" key="3">
    <source>
        <dbReference type="Pfam" id="PF08220"/>
    </source>
</evidence>
<evidence type="ECO:0000256" key="2">
    <source>
        <dbReference type="ARBA" id="ARBA00023163"/>
    </source>
</evidence>
<dbReference type="Proteomes" id="UP000038750">
    <property type="component" value="Unassembled WGS sequence"/>
</dbReference>
<dbReference type="OrthoDB" id="6626843at2"/>
<reference evidence="4 5" key="1">
    <citation type="submission" date="2015-03" db="EMBL/GenBank/DDBJ databases">
        <authorList>
            <person name="Murphy D."/>
        </authorList>
    </citation>
    <scope>NUCLEOTIDE SEQUENCE [LARGE SCALE GENOMIC DNA]</scope>
    <source>
        <strain evidence="4 5">BR165/97</strain>
    </source>
</reference>
<dbReference type="GO" id="GO:0003700">
    <property type="term" value="F:DNA-binding transcription factor activity"/>
    <property type="evidence" value="ECO:0007669"/>
    <property type="project" value="InterPro"/>
</dbReference>
<keyword evidence="2" id="KW-0804">Transcription</keyword>
<dbReference type="Pfam" id="PF08220">
    <property type="entry name" value="HTH_DeoR"/>
    <property type="match status" value="1"/>
</dbReference>
<dbReference type="EMBL" id="CPZJ01000008">
    <property type="protein sequence ID" value="CNF78890.1"/>
    <property type="molecule type" value="Genomic_DNA"/>
</dbReference>
<evidence type="ECO:0000313" key="4">
    <source>
        <dbReference type="EMBL" id="CNF78890.1"/>
    </source>
</evidence>
<sequence>MGLQAEKLAERLCQCVILLCQDHTLTTAVLCARFGISERTAQRDLSRLARITEQNRPGHYRLSPLLRQTFR</sequence>
<protein>
    <recommendedName>
        <fullName evidence="3">HTH deoR-type domain-containing protein</fullName>
    </recommendedName>
</protein>
<gene>
    <name evidence="4" type="ORF">ERS008530_02109</name>
</gene>